<dbReference type="PANTHER" id="PTHR24198:SF165">
    <property type="entry name" value="ANKYRIN REPEAT-CONTAINING PROTEIN-RELATED"/>
    <property type="match status" value="1"/>
</dbReference>
<feature type="repeat" description="ANK" evidence="3">
    <location>
        <begin position="845"/>
        <end position="877"/>
    </location>
</feature>
<proteinExistence type="predicted"/>
<dbReference type="AlphaFoldDB" id="A0A182RX26"/>
<dbReference type="PROSITE" id="PS50297">
    <property type="entry name" value="ANK_REP_REGION"/>
    <property type="match status" value="1"/>
</dbReference>
<dbReference type="Pfam" id="PF12796">
    <property type="entry name" value="Ank_2"/>
    <property type="match status" value="2"/>
</dbReference>
<protein>
    <recommendedName>
        <fullName evidence="5">Ion transport domain-containing protein</fullName>
    </recommendedName>
</protein>
<reference evidence="4" key="1">
    <citation type="submission" date="2020-05" db="UniProtKB">
        <authorList>
            <consortium name="EnsemblMetazoa"/>
        </authorList>
    </citation>
    <scope>IDENTIFICATION</scope>
    <source>
        <strain evidence="4">FUMOZ</strain>
    </source>
</reference>
<dbReference type="EnsemblMetazoa" id="AFUN010838-RA">
    <property type="protein sequence ID" value="AFUN010838-PA"/>
    <property type="gene ID" value="AFUN010838"/>
</dbReference>
<dbReference type="STRING" id="62324.A0A182RX26"/>
<keyword evidence="2 3" id="KW-0040">ANK repeat</keyword>
<name>A0A182RX26_ANOFN</name>
<evidence type="ECO:0000256" key="2">
    <source>
        <dbReference type="ARBA" id="ARBA00023043"/>
    </source>
</evidence>
<dbReference type="InterPro" id="IPR036770">
    <property type="entry name" value="Ankyrin_rpt-contain_sf"/>
</dbReference>
<dbReference type="InterPro" id="IPR002110">
    <property type="entry name" value="Ankyrin_rpt"/>
</dbReference>
<dbReference type="SUPFAM" id="SSF48403">
    <property type="entry name" value="Ankyrin repeat"/>
    <property type="match status" value="3"/>
</dbReference>
<dbReference type="PANTHER" id="PTHR24198">
    <property type="entry name" value="ANKYRIN REPEAT AND PROTEIN KINASE DOMAIN-CONTAINING PROTEIN"/>
    <property type="match status" value="1"/>
</dbReference>
<organism evidence="4">
    <name type="scientific">Anopheles funestus</name>
    <name type="common">African malaria mosquito</name>
    <dbReference type="NCBI Taxonomy" id="62324"/>
    <lineage>
        <taxon>Eukaryota</taxon>
        <taxon>Metazoa</taxon>
        <taxon>Ecdysozoa</taxon>
        <taxon>Arthropoda</taxon>
        <taxon>Hexapoda</taxon>
        <taxon>Insecta</taxon>
        <taxon>Pterygota</taxon>
        <taxon>Neoptera</taxon>
        <taxon>Endopterygota</taxon>
        <taxon>Diptera</taxon>
        <taxon>Nematocera</taxon>
        <taxon>Culicoidea</taxon>
        <taxon>Culicidae</taxon>
        <taxon>Anophelinae</taxon>
        <taxon>Anopheles</taxon>
    </lineage>
</organism>
<dbReference type="PROSITE" id="PS50088">
    <property type="entry name" value="ANK_REPEAT"/>
    <property type="match status" value="1"/>
</dbReference>
<sequence length="898" mass="103502">MYPAKFIPNCFKGFPLHRAAANGSLAECERLILSGVTNHYQPTENGWTALHAAIANKAENVVDLLLDRYAQDLIIVQQTIKHQFLWKVEQVGWKSRPILIAWTEEECEAALTVMSSCPAAIPLNLQVFVLLRTPNHGHRFIALDVCNRNKWCDIMRLVRRLLPNGVLSLDRCDLRRGVENYLQLACALSTKEIIMKLISRGASLTVASGIQGRTPLMAAGEKMRKDVIELLTTKYGDRFDPCVCDRNKYTALHQMIQRQQTPLVEYFLNFLLDYRTRKLHESKSVALSRIFTYENAENTPQHIWHQVQSVPMKKLCEKYIRECHMDVRERLYDTTTLAVLIGRGIALQYCFEQIEQDLSLLQLQESGEKLNILHNLIKCKHLAFVEALYRKHGSIVRHMFEASKPENDAAFDLLRILMYNADEQGIKFVLKYHRDFYTKDMSKLRQVTVNQHNCSNRSYSTLLKVIAETIPELREDIESVKLKTDTGQRDFYDDLRHLREHFAKTVTILEANGKRLDDYLDSNRKTFLHAAVLWSDKSLIEKLLARNMDVMKLDDKGCLPIHLVYRSESIFEMLLRRSDSSQLSYVNEAGYNLLHISCRNGLHGAVLEPLVDYGMDVNGPTPDGQLPLSLVSCCATVTFLLDRGARVDLLNSDLLSSNLNHMHYCAAIALLPQLIHLPWFRKCAHMYLPWMIGKQSSYFFSWSTETFLKTQPDIRQLLFDSLYEHSKTEMAELFARVCHKAIPICIQWFLEYDYDIDYNYRLWDHSTPLLGLLSYVQCDMKDQLSMIEQLLQKSVDVNTTNQFGQNALMILTNGIGWMRHCYQLSLELASSLVKRGIKLNEQDDQGNTALHSAFQHEQWGMVEFLIENGANVSVKNKSNKLACEMGLELNRYLYGFIK</sequence>
<dbReference type="SMART" id="SM00248">
    <property type="entry name" value="ANK"/>
    <property type="match status" value="9"/>
</dbReference>
<dbReference type="VEuPathDB" id="VectorBase:AFUN010838"/>
<accession>A0A182RX26</accession>
<evidence type="ECO:0000256" key="3">
    <source>
        <dbReference type="PROSITE-ProRule" id="PRU00023"/>
    </source>
</evidence>
<keyword evidence="1" id="KW-0677">Repeat</keyword>
<evidence type="ECO:0008006" key="5">
    <source>
        <dbReference type="Google" id="ProtNLM"/>
    </source>
</evidence>
<dbReference type="VEuPathDB" id="VectorBase:AFUN2_010916"/>
<evidence type="ECO:0000256" key="1">
    <source>
        <dbReference type="ARBA" id="ARBA00022737"/>
    </source>
</evidence>
<evidence type="ECO:0000313" key="4">
    <source>
        <dbReference type="EnsemblMetazoa" id="AFUN010838-PA"/>
    </source>
</evidence>
<dbReference type="Gene3D" id="1.25.40.20">
    <property type="entry name" value="Ankyrin repeat-containing domain"/>
    <property type="match status" value="4"/>
</dbReference>